<evidence type="ECO:0000313" key="2">
    <source>
        <dbReference type="EMBL" id="CAI6344098.1"/>
    </source>
</evidence>
<sequence>MDTLVGDKQPSDTVETLTNDASNDEIWEIIDKEDDEDLRNLSAAVYAFILLVIGIPLWWRMTEVQRHSLPYAQISQLGTMDVIISTDIFVYTKNPYVTEQIIEQIYTTFNSTMFSISAHPSTSLIQMILHE</sequence>
<dbReference type="Pfam" id="PF10510">
    <property type="entry name" value="PIG-S"/>
    <property type="match status" value="1"/>
</dbReference>
<dbReference type="GO" id="GO:0042765">
    <property type="term" value="C:GPI-anchor transamidase complex"/>
    <property type="evidence" value="ECO:0007669"/>
    <property type="project" value="InterPro"/>
</dbReference>
<dbReference type="Proteomes" id="UP001160148">
    <property type="component" value="Unassembled WGS sequence"/>
</dbReference>
<evidence type="ECO:0000313" key="3">
    <source>
        <dbReference type="Proteomes" id="UP001160148"/>
    </source>
</evidence>
<dbReference type="InterPro" id="IPR019540">
    <property type="entry name" value="PtdIno-glycan_biosynth_class_S"/>
</dbReference>
<organism evidence="2 3">
    <name type="scientific">Macrosiphum euphorbiae</name>
    <name type="common">potato aphid</name>
    <dbReference type="NCBI Taxonomy" id="13131"/>
    <lineage>
        <taxon>Eukaryota</taxon>
        <taxon>Metazoa</taxon>
        <taxon>Ecdysozoa</taxon>
        <taxon>Arthropoda</taxon>
        <taxon>Hexapoda</taxon>
        <taxon>Insecta</taxon>
        <taxon>Pterygota</taxon>
        <taxon>Neoptera</taxon>
        <taxon>Paraneoptera</taxon>
        <taxon>Hemiptera</taxon>
        <taxon>Sternorrhyncha</taxon>
        <taxon>Aphidomorpha</taxon>
        <taxon>Aphidoidea</taxon>
        <taxon>Aphididae</taxon>
        <taxon>Macrosiphini</taxon>
        <taxon>Macrosiphum</taxon>
    </lineage>
</organism>
<keyword evidence="1" id="KW-1133">Transmembrane helix</keyword>
<dbReference type="AlphaFoldDB" id="A0AAV0VN40"/>
<proteinExistence type="predicted"/>
<dbReference type="EMBL" id="CARXXK010000001">
    <property type="protein sequence ID" value="CAI6344098.1"/>
    <property type="molecule type" value="Genomic_DNA"/>
</dbReference>
<reference evidence="2 3" key="1">
    <citation type="submission" date="2023-01" db="EMBL/GenBank/DDBJ databases">
        <authorList>
            <person name="Whitehead M."/>
        </authorList>
    </citation>
    <scope>NUCLEOTIDE SEQUENCE [LARGE SCALE GENOMIC DNA]</scope>
</reference>
<comment type="caution">
    <text evidence="2">The sequence shown here is derived from an EMBL/GenBank/DDBJ whole genome shotgun (WGS) entry which is preliminary data.</text>
</comment>
<dbReference type="GO" id="GO:0016255">
    <property type="term" value="P:attachment of GPI anchor to protein"/>
    <property type="evidence" value="ECO:0007669"/>
    <property type="project" value="InterPro"/>
</dbReference>
<keyword evidence="3" id="KW-1185">Reference proteome</keyword>
<name>A0AAV0VN40_9HEMI</name>
<keyword evidence="1" id="KW-0472">Membrane</keyword>
<feature type="transmembrane region" description="Helical" evidence="1">
    <location>
        <begin position="41"/>
        <end position="59"/>
    </location>
</feature>
<keyword evidence="1" id="KW-0812">Transmembrane</keyword>
<accession>A0AAV0VN40</accession>
<protein>
    <submittedName>
        <fullName evidence="2">Uncharacterized protein</fullName>
    </submittedName>
</protein>
<gene>
    <name evidence="2" type="ORF">MEUPH1_LOCUS1273</name>
</gene>
<evidence type="ECO:0000256" key="1">
    <source>
        <dbReference type="SAM" id="Phobius"/>
    </source>
</evidence>